<organism evidence="1 2">
    <name type="scientific">Eubacterium aggregans</name>
    <dbReference type="NCBI Taxonomy" id="81409"/>
    <lineage>
        <taxon>Bacteria</taxon>
        <taxon>Bacillati</taxon>
        <taxon>Bacillota</taxon>
        <taxon>Clostridia</taxon>
        <taxon>Eubacteriales</taxon>
        <taxon>Eubacteriaceae</taxon>
        <taxon>Eubacterium</taxon>
    </lineage>
</organism>
<proteinExistence type="predicted"/>
<dbReference type="Gene3D" id="3.40.50.150">
    <property type="entry name" value="Vaccinia Virus protein VP39"/>
    <property type="match status" value="1"/>
</dbReference>
<dbReference type="SUPFAM" id="SSF53335">
    <property type="entry name" value="S-adenosyl-L-methionine-dependent methyltransferases"/>
    <property type="match status" value="1"/>
</dbReference>
<keyword evidence="1" id="KW-0489">Methyltransferase</keyword>
<accession>A0A1H3XLH2</accession>
<reference evidence="1 2" key="1">
    <citation type="submission" date="2016-10" db="EMBL/GenBank/DDBJ databases">
        <authorList>
            <person name="de Groot N.N."/>
        </authorList>
    </citation>
    <scope>NUCLEOTIDE SEQUENCE [LARGE SCALE GENOMIC DNA]</scope>
    <source>
        <strain evidence="1 2">SR12</strain>
    </source>
</reference>
<dbReference type="PANTHER" id="PTHR35276">
    <property type="entry name" value="S-ADENOSYL-L-METHIONINE-DEPENDENT METHYLTRANSFERASES SUPERFAMILY PROTEIN"/>
    <property type="match status" value="1"/>
</dbReference>
<dbReference type="InterPro" id="IPR010719">
    <property type="entry name" value="MnmM_MeTrfase"/>
</dbReference>
<dbReference type="Proteomes" id="UP000199394">
    <property type="component" value="Unassembled WGS sequence"/>
</dbReference>
<dbReference type="OrthoDB" id="9792989at2"/>
<protein>
    <submittedName>
        <fullName evidence="1">Putative rRNA methylase</fullName>
    </submittedName>
</protein>
<dbReference type="GO" id="GO:0008168">
    <property type="term" value="F:methyltransferase activity"/>
    <property type="evidence" value="ECO:0007669"/>
    <property type="project" value="UniProtKB-KW"/>
</dbReference>
<dbReference type="AlphaFoldDB" id="A0A1H3XLH2"/>
<dbReference type="EMBL" id="FNRK01000002">
    <property type="protein sequence ID" value="SEA00100.1"/>
    <property type="molecule type" value="Genomic_DNA"/>
</dbReference>
<keyword evidence="2" id="KW-1185">Reference proteome</keyword>
<name>A0A1H3XLH2_9FIRM</name>
<dbReference type="STRING" id="81409.SAMN04515656_102110"/>
<dbReference type="PANTHER" id="PTHR35276:SF1">
    <property type="entry name" value="TRNA (MNM(5)S(2)U34)-METHYLTRANSFERASE, CHLOROPLASTIC"/>
    <property type="match status" value="1"/>
</dbReference>
<sequence>MMIFQGPFFADAHPVEACSMIEAFRRQTILAGAIISEHLNPGDSAIDGTAGTGEDTLMMAKKVGPEGKVYAFDIQGDAIARTRSLLVAQGVEQPVWLYHLGHESLGSLPEISGDPRIRGIMFNLGYLPGGDRAIVTRCETTMAALKGALGVLAADGVMTVCAYGHKEGLAEAQGIETWCSALGKGIDVHRIETINHHNSPVLYLIKKARNVK</sequence>
<evidence type="ECO:0000313" key="1">
    <source>
        <dbReference type="EMBL" id="SEA00100.1"/>
    </source>
</evidence>
<dbReference type="InterPro" id="IPR029063">
    <property type="entry name" value="SAM-dependent_MTases_sf"/>
</dbReference>
<dbReference type="Pfam" id="PF06962">
    <property type="entry name" value="rRNA_methylase"/>
    <property type="match status" value="1"/>
</dbReference>
<gene>
    <name evidence="1" type="ORF">SAMN04515656_102110</name>
</gene>
<keyword evidence="1" id="KW-0808">Transferase</keyword>
<dbReference type="GO" id="GO:0032259">
    <property type="term" value="P:methylation"/>
    <property type="evidence" value="ECO:0007669"/>
    <property type="project" value="UniProtKB-KW"/>
</dbReference>
<evidence type="ECO:0000313" key="2">
    <source>
        <dbReference type="Proteomes" id="UP000199394"/>
    </source>
</evidence>